<gene>
    <name evidence="1" type="ORF">Rcae01_06138</name>
</gene>
<reference evidence="1 2" key="1">
    <citation type="submission" date="2024-02" db="EMBL/GenBank/DDBJ databases">
        <title>Rhodopirellula caenicola NBRC 110016.</title>
        <authorList>
            <person name="Ichikawa N."/>
            <person name="Katano-Makiyama Y."/>
            <person name="Hidaka K."/>
        </authorList>
    </citation>
    <scope>NUCLEOTIDE SEQUENCE [LARGE SCALE GENOMIC DNA]</scope>
    <source>
        <strain evidence="1 2">NBRC 110016</strain>
    </source>
</reference>
<dbReference type="EMBL" id="BAABRO010000025">
    <property type="protein sequence ID" value="GAA5510628.1"/>
    <property type="molecule type" value="Genomic_DNA"/>
</dbReference>
<accession>A0ABP9VZV2</accession>
<protein>
    <submittedName>
        <fullName evidence="1">Uncharacterized protein</fullName>
    </submittedName>
</protein>
<sequence>MRLQIFSAKHPTTRHRSWFPIVLFTLFVSSVIADDPVSKPVITFSLSREQLIPGDVFLVNLKITNGTKNQFSIPEFALDNWLGMAIGGDVEVVPLQVASEIACRYPDDVNKAIASGETASVTVLVTTIPVFPIEDVHLEECDLDLYVRLKRVDRDAGSNDANAEVLILGERKRVSFVGFLARDHDRNDALLAEIHGATFLAGGRRKGNFEGQARTGILSLESIDGRGTYEKRWRELLEDELNETSTLVRLHQVIQQADVCCVDEFDVRRLSEFVESSIASCSPVERDWIRPKLIEEIRRNLTAKQKTQLYVQYQKTLDPRLLLFKN</sequence>
<organism evidence="1 2">
    <name type="scientific">Novipirellula caenicola</name>
    <dbReference type="NCBI Taxonomy" id="1536901"/>
    <lineage>
        <taxon>Bacteria</taxon>
        <taxon>Pseudomonadati</taxon>
        <taxon>Planctomycetota</taxon>
        <taxon>Planctomycetia</taxon>
        <taxon>Pirellulales</taxon>
        <taxon>Pirellulaceae</taxon>
        <taxon>Novipirellula</taxon>
    </lineage>
</organism>
<proteinExistence type="predicted"/>
<evidence type="ECO:0000313" key="2">
    <source>
        <dbReference type="Proteomes" id="UP001416858"/>
    </source>
</evidence>
<evidence type="ECO:0000313" key="1">
    <source>
        <dbReference type="EMBL" id="GAA5510628.1"/>
    </source>
</evidence>
<name>A0ABP9VZV2_9BACT</name>
<comment type="caution">
    <text evidence="1">The sequence shown here is derived from an EMBL/GenBank/DDBJ whole genome shotgun (WGS) entry which is preliminary data.</text>
</comment>
<dbReference type="Proteomes" id="UP001416858">
    <property type="component" value="Unassembled WGS sequence"/>
</dbReference>
<keyword evidence="2" id="KW-1185">Reference proteome</keyword>